<keyword evidence="10" id="KW-0812">Transmembrane</keyword>
<dbReference type="PROSITE" id="PS50109">
    <property type="entry name" value="HIS_KIN"/>
    <property type="match status" value="1"/>
</dbReference>
<comment type="caution">
    <text evidence="12">The sequence shown here is derived from an EMBL/GenBank/DDBJ whole genome shotgun (WGS) entry which is preliminary data.</text>
</comment>
<dbReference type="PANTHER" id="PTHR24421">
    <property type="entry name" value="NITRATE/NITRITE SENSOR PROTEIN NARX-RELATED"/>
    <property type="match status" value="1"/>
</dbReference>
<dbReference type="PANTHER" id="PTHR24421:SF10">
    <property type="entry name" value="NITRATE_NITRITE SENSOR PROTEIN NARQ"/>
    <property type="match status" value="1"/>
</dbReference>
<feature type="domain" description="Histidine kinase" evidence="11">
    <location>
        <begin position="552"/>
        <end position="637"/>
    </location>
</feature>
<dbReference type="CDD" id="cd16917">
    <property type="entry name" value="HATPase_UhpB-NarQ-NarX-like"/>
    <property type="match status" value="1"/>
</dbReference>
<dbReference type="InterPro" id="IPR011712">
    <property type="entry name" value="Sig_transdc_His_kin_sub3_dim/P"/>
</dbReference>
<keyword evidence="6" id="KW-0418">Kinase</keyword>
<dbReference type="Gene3D" id="1.20.5.1930">
    <property type="match status" value="1"/>
</dbReference>
<dbReference type="InterPro" id="IPR036890">
    <property type="entry name" value="HATPase_C_sf"/>
</dbReference>
<sequence length="637" mass="72393">MGLLKSINIYLLLCTMALVPVCARGQSIKDTLMINEPDGEYPINRHLHIYGTDRRLSPDFIAGSLAPSAFTTLFPEKSFSARLKVYKYYWLQVTVKNNLPKVDFFYFQLNSQTLDVVTAYQENPGGHFTTLGITGTDIPFKLRAYRYCDLVFPVMLKPGEVIHLLLRIDNNDPNDGDDIHFLPQFSASNIFKAEEEKFYIVTGLITGVMLTVFLLNIFIGFALKEKIHLYYGLYILVALYEIYSISGTDLQYIYPQRPEFSGYLQYLSPCLLAILMTMIMQFFLDQRKTNSKIKRYADIGFWAIIGMMLVNLFIFFAFPENRSLIGVYEIVLAVLLLFQCLVFVASAVEKILQGFKPSWFYLAAITVFIIGLIEFIVMVLFGSNQELVLKRYPNDLQIGIVVEAIVVFLGIAYRYNLYKKEKERLMIELSIQQRNLIEKIVEAEETERKRIAEDLHDDVGATLSILSMHLSNVPKGTGGESHEQQSLNLSVKAFNDIRAIAHNLLPRDFTETGLFLTLEARVYELNTTGPIRFVLITEGDEKKLNELFSITIYRIVNELLINIRKHSMAAEAAVQVLLTENNVQIMTEDDGIGFKSDSVMSGIGLKNIKGRVELLNGTIHIDSSKNGTQTIIHIPLT</sequence>
<dbReference type="Pfam" id="PF07695">
    <property type="entry name" value="7TMR-DISM_7TM"/>
    <property type="match status" value="1"/>
</dbReference>
<evidence type="ECO:0000256" key="3">
    <source>
        <dbReference type="ARBA" id="ARBA00022553"/>
    </source>
</evidence>
<dbReference type="GO" id="GO:0005524">
    <property type="term" value="F:ATP binding"/>
    <property type="evidence" value="ECO:0007669"/>
    <property type="project" value="UniProtKB-KW"/>
</dbReference>
<evidence type="ECO:0000256" key="5">
    <source>
        <dbReference type="ARBA" id="ARBA00022741"/>
    </source>
</evidence>
<dbReference type="Proteomes" id="UP000318733">
    <property type="component" value="Unassembled WGS sequence"/>
</dbReference>
<dbReference type="AlphaFoldDB" id="A0A556M7M9"/>
<keyword evidence="10" id="KW-1133">Transmembrane helix</keyword>
<dbReference type="EC" id="2.7.13.3" evidence="2"/>
<keyword evidence="5" id="KW-0547">Nucleotide-binding</keyword>
<keyword evidence="9" id="KW-0175">Coiled coil</keyword>
<protein>
    <recommendedName>
        <fullName evidence="2">histidine kinase</fullName>
        <ecNumber evidence="2">2.7.13.3</ecNumber>
    </recommendedName>
</protein>
<dbReference type="GO" id="GO:0046983">
    <property type="term" value="F:protein dimerization activity"/>
    <property type="evidence" value="ECO:0007669"/>
    <property type="project" value="InterPro"/>
</dbReference>
<dbReference type="EMBL" id="VLPK01000008">
    <property type="protein sequence ID" value="TSJ35920.1"/>
    <property type="molecule type" value="Genomic_DNA"/>
</dbReference>
<dbReference type="InterPro" id="IPR005467">
    <property type="entry name" value="His_kinase_dom"/>
</dbReference>
<dbReference type="InterPro" id="IPR050482">
    <property type="entry name" value="Sensor_HK_TwoCompSys"/>
</dbReference>
<dbReference type="Gene3D" id="2.60.40.2380">
    <property type="match status" value="1"/>
</dbReference>
<evidence type="ECO:0000256" key="7">
    <source>
        <dbReference type="ARBA" id="ARBA00022840"/>
    </source>
</evidence>
<feature type="coiled-coil region" evidence="9">
    <location>
        <begin position="415"/>
        <end position="446"/>
    </location>
</feature>
<evidence type="ECO:0000256" key="9">
    <source>
        <dbReference type="SAM" id="Coils"/>
    </source>
</evidence>
<evidence type="ECO:0000256" key="2">
    <source>
        <dbReference type="ARBA" id="ARBA00012438"/>
    </source>
</evidence>
<dbReference type="GO" id="GO:0000155">
    <property type="term" value="F:phosphorelay sensor kinase activity"/>
    <property type="evidence" value="ECO:0007669"/>
    <property type="project" value="InterPro"/>
</dbReference>
<feature type="transmembrane region" description="Helical" evidence="10">
    <location>
        <begin position="198"/>
        <end position="222"/>
    </location>
</feature>
<dbReference type="InterPro" id="IPR011622">
    <property type="entry name" value="7TMR_DISM_rcpt_extracell_dom2"/>
</dbReference>
<evidence type="ECO:0000259" key="11">
    <source>
        <dbReference type="PROSITE" id="PS50109"/>
    </source>
</evidence>
<keyword evidence="7" id="KW-0067">ATP-binding</keyword>
<evidence type="ECO:0000313" key="12">
    <source>
        <dbReference type="EMBL" id="TSJ35920.1"/>
    </source>
</evidence>
<dbReference type="Pfam" id="PF07696">
    <property type="entry name" value="7TMR-DISMED2"/>
    <property type="match status" value="1"/>
</dbReference>
<feature type="transmembrane region" description="Helical" evidence="10">
    <location>
        <begin position="360"/>
        <end position="381"/>
    </location>
</feature>
<dbReference type="InterPro" id="IPR011623">
    <property type="entry name" value="7TMR_DISM_rcpt_extracell_dom1"/>
</dbReference>
<organism evidence="12 13">
    <name type="scientific">Mucilaginibacter corticis</name>
    <dbReference type="NCBI Taxonomy" id="2597670"/>
    <lineage>
        <taxon>Bacteria</taxon>
        <taxon>Pseudomonadati</taxon>
        <taxon>Bacteroidota</taxon>
        <taxon>Sphingobacteriia</taxon>
        <taxon>Sphingobacteriales</taxon>
        <taxon>Sphingobacteriaceae</taxon>
        <taxon>Mucilaginibacter</taxon>
    </lineage>
</organism>
<evidence type="ECO:0000256" key="4">
    <source>
        <dbReference type="ARBA" id="ARBA00022679"/>
    </source>
</evidence>
<keyword evidence="8" id="KW-0902">Two-component regulatory system</keyword>
<keyword evidence="3" id="KW-0597">Phosphoprotein</keyword>
<dbReference type="Pfam" id="PF02518">
    <property type="entry name" value="HATPase_c"/>
    <property type="match status" value="1"/>
</dbReference>
<feature type="transmembrane region" description="Helical" evidence="10">
    <location>
        <begin position="324"/>
        <end position="348"/>
    </location>
</feature>
<dbReference type="Gene3D" id="3.30.565.10">
    <property type="entry name" value="Histidine kinase-like ATPase, C-terminal domain"/>
    <property type="match status" value="1"/>
</dbReference>
<dbReference type="GO" id="GO:0016020">
    <property type="term" value="C:membrane"/>
    <property type="evidence" value="ECO:0007669"/>
    <property type="project" value="InterPro"/>
</dbReference>
<keyword evidence="10" id="KW-0472">Membrane</keyword>
<keyword evidence="4" id="KW-0808">Transferase</keyword>
<feature type="transmembrane region" description="Helical" evidence="10">
    <location>
        <begin position="266"/>
        <end position="284"/>
    </location>
</feature>
<name>A0A556M7M9_9SPHI</name>
<comment type="catalytic activity">
    <reaction evidence="1">
        <text>ATP + protein L-histidine = ADP + protein N-phospho-L-histidine.</text>
        <dbReference type="EC" id="2.7.13.3"/>
    </reaction>
</comment>
<feature type="transmembrane region" description="Helical" evidence="10">
    <location>
        <begin position="229"/>
        <end position="246"/>
    </location>
</feature>
<evidence type="ECO:0000256" key="1">
    <source>
        <dbReference type="ARBA" id="ARBA00000085"/>
    </source>
</evidence>
<accession>A0A556M7M9</accession>
<evidence type="ECO:0000256" key="8">
    <source>
        <dbReference type="ARBA" id="ARBA00023012"/>
    </source>
</evidence>
<reference evidence="12 13" key="1">
    <citation type="submission" date="2019-07" db="EMBL/GenBank/DDBJ databases">
        <authorList>
            <person name="Huq M.A."/>
        </authorList>
    </citation>
    <scope>NUCLEOTIDE SEQUENCE [LARGE SCALE GENOMIC DNA]</scope>
    <source>
        <strain evidence="12 13">MAH-19</strain>
    </source>
</reference>
<dbReference type="SUPFAM" id="SSF55874">
    <property type="entry name" value="ATPase domain of HSP90 chaperone/DNA topoisomerase II/histidine kinase"/>
    <property type="match status" value="1"/>
</dbReference>
<gene>
    <name evidence="12" type="ORF">FO440_23660</name>
</gene>
<evidence type="ECO:0000313" key="13">
    <source>
        <dbReference type="Proteomes" id="UP000318733"/>
    </source>
</evidence>
<keyword evidence="13" id="KW-1185">Reference proteome</keyword>
<feature type="transmembrane region" description="Helical" evidence="10">
    <location>
        <begin position="296"/>
        <end position="318"/>
    </location>
</feature>
<feature type="transmembrane region" description="Helical" evidence="10">
    <location>
        <begin position="396"/>
        <end position="416"/>
    </location>
</feature>
<dbReference type="Pfam" id="PF07730">
    <property type="entry name" value="HisKA_3"/>
    <property type="match status" value="1"/>
</dbReference>
<dbReference type="InterPro" id="IPR003594">
    <property type="entry name" value="HATPase_dom"/>
</dbReference>
<evidence type="ECO:0000256" key="10">
    <source>
        <dbReference type="SAM" id="Phobius"/>
    </source>
</evidence>
<evidence type="ECO:0000256" key="6">
    <source>
        <dbReference type="ARBA" id="ARBA00022777"/>
    </source>
</evidence>
<proteinExistence type="predicted"/>
<dbReference type="OrthoDB" id="9760839at2"/>